<feature type="region of interest" description="Disordered" evidence="1">
    <location>
        <begin position="721"/>
        <end position="814"/>
    </location>
</feature>
<comment type="caution">
    <text evidence="2">The sequence shown here is derived from an EMBL/GenBank/DDBJ whole genome shotgun (WGS) entry which is preliminary data.</text>
</comment>
<feature type="region of interest" description="Disordered" evidence="1">
    <location>
        <begin position="57"/>
        <end position="76"/>
    </location>
</feature>
<reference evidence="3" key="1">
    <citation type="journal article" date="2016" name="Nat. Commun.">
        <title>The Gonium pectorale genome demonstrates co-option of cell cycle regulation during the evolution of multicellularity.</title>
        <authorList>
            <person name="Hanschen E.R."/>
            <person name="Marriage T.N."/>
            <person name="Ferris P.J."/>
            <person name="Hamaji T."/>
            <person name="Toyoda A."/>
            <person name="Fujiyama A."/>
            <person name="Neme R."/>
            <person name="Noguchi H."/>
            <person name="Minakuchi Y."/>
            <person name="Suzuki M."/>
            <person name="Kawai-Toyooka H."/>
            <person name="Smith D.R."/>
            <person name="Sparks H."/>
            <person name="Anderson J."/>
            <person name="Bakaric R."/>
            <person name="Luria V."/>
            <person name="Karger A."/>
            <person name="Kirschner M.W."/>
            <person name="Durand P.M."/>
            <person name="Michod R.E."/>
            <person name="Nozaki H."/>
            <person name="Olson B.J."/>
        </authorList>
    </citation>
    <scope>NUCLEOTIDE SEQUENCE [LARGE SCALE GENOMIC DNA]</scope>
    <source>
        <strain evidence="3">NIES-2863</strain>
    </source>
</reference>
<feature type="compositionally biased region" description="Gly residues" evidence="1">
    <location>
        <begin position="756"/>
        <end position="765"/>
    </location>
</feature>
<evidence type="ECO:0000256" key="1">
    <source>
        <dbReference type="SAM" id="MobiDB-lite"/>
    </source>
</evidence>
<name>A0A150H077_GONPE</name>
<dbReference type="AlphaFoldDB" id="A0A150H077"/>
<feature type="region of interest" description="Disordered" evidence="1">
    <location>
        <begin position="160"/>
        <end position="187"/>
    </location>
</feature>
<feature type="region of interest" description="Disordered" evidence="1">
    <location>
        <begin position="535"/>
        <end position="564"/>
    </location>
</feature>
<feature type="compositionally biased region" description="Acidic residues" evidence="1">
    <location>
        <begin position="791"/>
        <end position="804"/>
    </location>
</feature>
<evidence type="ECO:0000313" key="3">
    <source>
        <dbReference type="Proteomes" id="UP000075714"/>
    </source>
</evidence>
<accession>A0A150H077</accession>
<dbReference type="Proteomes" id="UP000075714">
    <property type="component" value="Unassembled WGS sequence"/>
</dbReference>
<feature type="region of interest" description="Disordered" evidence="1">
    <location>
        <begin position="672"/>
        <end position="708"/>
    </location>
</feature>
<feature type="compositionally biased region" description="Gly residues" evidence="1">
    <location>
        <begin position="169"/>
        <end position="184"/>
    </location>
</feature>
<organism evidence="2 3">
    <name type="scientific">Gonium pectorale</name>
    <name type="common">Green alga</name>
    <dbReference type="NCBI Taxonomy" id="33097"/>
    <lineage>
        <taxon>Eukaryota</taxon>
        <taxon>Viridiplantae</taxon>
        <taxon>Chlorophyta</taxon>
        <taxon>core chlorophytes</taxon>
        <taxon>Chlorophyceae</taxon>
        <taxon>CS clade</taxon>
        <taxon>Chlamydomonadales</taxon>
        <taxon>Volvocaceae</taxon>
        <taxon>Gonium</taxon>
    </lineage>
</organism>
<feature type="region of interest" description="Disordered" evidence="1">
    <location>
        <begin position="347"/>
        <end position="390"/>
    </location>
</feature>
<dbReference type="EMBL" id="LSYV01000004">
    <property type="protein sequence ID" value="KXZ55382.1"/>
    <property type="molecule type" value="Genomic_DNA"/>
</dbReference>
<feature type="region of interest" description="Disordered" evidence="1">
    <location>
        <begin position="411"/>
        <end position="440"/>
    </location>
</feature>
<feature type="compositionally biased region" description="Low complexity" evidence="1">
    <location>
        <begin position="347"/>
        <end position="383"/>
    </location>
</feature>
<keyword evidence="3" id="KW-1185">Reference proteome</keyword>
<sequence>MLINCLAIIACSKFHDITMFDGSRRTCNEKLERTRQARSDKRRQQSEQARRALLKVQARRAGAHGGPGTKRPHDELYGLYGEGDDDDDDQDYELGFLAWQRAAAMAAAANAAAAAGGGAAGARYVVSEAGYEGGTSGVVGRCSLSGWEDSRPPPQMLRVDSVSSQSGGSVLGQGGGSCGGGATGPIGPPSRLSLPGGVVAAAAAAAAAARYEQGAAGSRAGLGPGAKLVTAPAWGGGSEPGCVPGGLVASVSAPGAVPESAVAAAAQLLRQCSVSVGGEAAPLHAPRRPAEQLGAVMEVLRSVVRSGGPGAPAAASALLRAAEEAELLAEAADYRRAQHVALAASSSALGGSTPGSGSAVRNSGAGPAASHSPPAPAAVATAAAGGGGSPAANLGEQQVLQRLLEGLMAQASGRDSPRLSAAMRTPRSDPGEAPGFTFSTRPSAELSLTVSGGAPSPSLLAAATEASLAARLSGELRMAGSLLPSASSAAAVLASVGSATKPAPAEPHLEPLPSGGGSRAAELLARCLLATSASGGSTNGAAGGVPGAPPDSRAASGSGGAAPGPYQHGRCMPVLDLAAAAEEHLPAPLPAAPSMPAPDSSPRQALAAGDAAAAIALKQLLMQLPRQTRNWEAPAPPPPLPKADLPVRVDAAGRHMAAAAAAALAEPSGLQSRASASLPRPLSQSAAPPNSPRLAHAAGLLPQGGSHQSPLMALLGQLAAHESTTAREEAGRRSPVRPNAPQAPKAAPLADALGGTTRGTVGGGVATAAGSRVTPKALRALSDPGRRLEEGGDEEEGVEEDEEGAGAWRRDGTAGARRGCAAVATEAGDAHDRIQLAHLQALQERLQQLGVRIVLQAPQSASGFVNST</sequence>
<proteinExistence type="predicted"/>
<evidence type="ECO:0000313" key="2">
    <source>
        <dbReference type="EMBL" id="KXZ55382.1"/>
    </source>
</evidence>
<feature type="compositionally biased region" description="Gly residues" evidence="1">
    <location>
        <begin position="537"/>
        <end position="546"/>
    </location>
</feature>
<protein>
    <submittedName>
        <fullName evidence="2">Uncharacterized protein</fullName>
    </submittedName>
</protein>
<gene>
    <name evidence="2" type="ORF">GPECTOR_3g509</name>
</gene>